<name>A0ABT3SSL9_9GAMM</name>
<gene>
    <name evidence="13" type="ORF">EYC87_05185</name>
</gene>
<evidence type="ECO:0000256" key="3">
    <source>
        <dbReference type="ARBA" id="ARBA00022448"/>
    </source>
</evidence>
<comment type="caution">
    <text evidence="13">The sequence shown here is derived from an EMBL/GenBank/DDBJ whole genome shotgun (WGS) entry which is preliminary data.</text>
</comment>
<keyword evidence="14" id="KW-1185">Reference proteome</keyword>
<feature type="transmembrane region" description="Helical" evidence="12">
    <location>
        <begin position="233"/>
        <end position="251"/>
    </location>
</feature>
<evidence type="ECO:0000256" key="10">
    <source>
        <dbReference type="ARBA" id="ARBA00023201"/>
    </source>
</evidence>
<dbReference type="EMBL" id="SHNP01000002">
    <property type="protein sequence ID" value="MCX2972978.1"/>
    <property type="molecule type" value="Genomic_DNA"/>
</dbReference>
<keyword evidence="3" id="KW-0813">Transport</keyword>
<feature type="transmembrane region" description="Helical" evidence="12">
    <location>
        <begin position="316"/>
        <end position="334"/>
    </location>
</feature>
<dbReference type="PANTHER" id="PTHR42985:SF47">
    <property type="entry name" value="INTEGRAL MEMBRANE TRANSPORT PROTEIN"/>
    <property type="match status" value="1"/>
</dbReference>
<comment type="subcellular location">
    <subcellularLocation>
        <location evidence="1">Cell membrane</location>
        <topology evidence="1">Multi-pass membrane protein</topology>
    </subcellularLocation>
</comment>
<evidence type="ECO:0000256" key="11">
    <source>
        <dbReference type="RuleBase" id="RU362091"/>
    </source>
</evidence>
<accession>A0ABT3SSL9</accession>
<evidence type="ECO:0000313" key="14">
    <source>
        <dbReference type="Proteomes" id="UP001143307"/>
    </source>
</evidence>
<dbReference type="RefSeq" id="WP_279251943.1">
    <property type="nucleotide sequence ID" value="NZ_SHNP01000002.1"/>
</dbReference>
<feature type="transmembrane region" description="Helical" evidence="12">
    <location>
        <begin position="46"/>
        <end position="69"/>
    </location>
</feature>
<sequence length="536" mass="58822">MTEFGTLNWSILVIYVIANLGLGFYLGKKIESANDFFLGDRSIPWWAIGISVVSTYVSALTFLGGPAWAYTDGLSVIAIHLNYPLVIFFVVTFFLPFFFNSGVASIYEYQEKRFGPTSRSVMSGVFLLSQGLTSAAILYATSLVLEFITGLQVEYCIVIVTLIALVYTSMGGIAAVIWTDVIQAGILFVGAFVILFALLSEMPVPVVEALSELKAQGRTNALDFSFDFTKVTTVWSGVIAMTLFHVTVYGANQMMVQRTLAAKNIGDAKKSFLMMGFGAFFIYFLFILLGVLFYSYYGGREFENGNTIILQFATDYGLPGLMGLIAAAVLAASMSSLDSAFNSMSTVSTIDFYQRYFRPDESGAHYLAVSRAFTVFWAALIVVPALMFAESEGSILETLSKVGSYFVGAKLSMFALGFFSKHTTERGLLIGVAVGFVVVWYVATRTDIAWPWFCAIGGAVNISVSLLASLIIDGRQEDYSPYTVVGQKAQYLAEGREEKDGNWFVIPGRVDNISYYLLALFAATIAFLYLFNDLIP</sequence>
<evidence type="ECO:0000256" key="7">
    <source>
        <dbReference type="ARBA" id="ARBA00023053"/>
    </source>
</evidence>
<dbReference type="CDD" id="cd11494">
    <property type="entry name" value="SLC5sbd_NIS-like_u2"/>
    <property type="match status" value="1"/>
</dbReference>
<protein>
    <submittedName>
        <fullName evidence="13">Sodium transporter</fullName>
    </submittedName>
</protein>
<feature type="transmembrane region" description="Helical" evidence="12">
    <location>
        <begin position="364"/>
        <end position="387"/>
    </location>
</feature>
<keyword evidence="7" id="KW-0915">Sodium</keyword>
<keyword evidence="5 12" id="KW-0812">Transmembrane</keyword>
<keyword evidence="10" id="KW-0739">Sodium transport</keyword>
<evidence type="ECO:0000256" key="6">
    <source>
        <dbReference type="ARBA" id="ARBA00022989"/>
    </source>
</evidence>
<dbReference type="InterPro" id="IPR051163">
    <property type="entry name" value="Sodium:Solute_Symporter_SSF"/>
</dbReference>
<dbReference type="Gene3D" id="1.20.1730.10">
    <property type="entry name" value="Sodium/glucose cotransporter"/>
    <property type="match status" value="1"/>
</dbReference>
<dbReference type="NCBIfam" id="TIGR00813">
    <property type="entry name" value="sss"/>
    <property type="match status" value="1"/>
</dbReference>
<dbReference type="PANTHER" id="PTHR42985">
    <property type="entry name" value="SODIUM-COUPLED MONOCARBOXYLATE TRANSPORTER"/>
    <property type="match status" value="1"/>
</dbReference>
<evidence type="ECO:0000256" key="2">
    <source>
        <dbReference type="ARBA" id="ARBA00006434"/>
    </source>
</evidence>
<feature type="transmembrane region" description="Helical" evidence="12">
    <location>
        <begin position="120"/>
        <end position="141"/>
    </location>
</feature>
<evidence type="ECO:0000256" key="12">
    <source>
        <dbReference type="SAM" id="Phobius"/>
    </source>
</evidence>
<evidence type="ECO:0000256" key="9">
    <source>
        <dbReference type="ARBA" id="ARBA00023136"/>
    </source>
</evidence>
<feature type="transmembrane region" description="Helical" evidence="12">
    <location>
        <begin position="449"/>
        <end position="472"/>
    </location>
</feature>
<evidence type="ECO:0000256" key="5">
    <source>
        <dbReference type="ARBA" id="ARBA00022692"/>
    </source>
</evidence>
<feature type="transmembrane region" description="Helical" evidence="12">
    <location>
        <begin position="513"/>
        <end position="531"/>
    </location>
</feature>
<feature type="transmembrane region" description="Helical" evidence="12">
    <location>
        <begin position="402"/>
        <end position="420"/>
    </location>
</feature>
<evidence type="ECO:0000313" key="13">
    <source>
        <dbReference type="EMBL" id="MCX2972978.1"/>
    </source>
</evidence>
<feature type="transmembrane region" description="Helical" evidence="12">
    <location>
        <begin position="6"/>
        <end position="26"/>
    </location>
</feature>
<evidence type="ECO:0000256" key="8">
    <source>
        <dbReference type="ARBA" id="ARBA00023065"/>
    </source>
</evidence>
<keyword evidence="8" id="KW-0406">Ion transport</keyword>
<evidence type="ECO:0000256" key="1">
    <source>
        <dbReference type="ARBA" id="ARBA00004651"/>
    </source>
</evidence>
<dbReference type="InterPro" id="IPR038377">
    <property type="entry name" value="Na/Glc_symporter_sf"/>
</dbReference>
<keyword evidence="6 12" id="KW-1133">Transmembrane helix</keyword>
<organism evidence="13 14">
    <name type="scientific">Candidatus Seongchinamella marina</name>
    <dbReference type="NCBI Taxonomy" id="2518990"/>
    <lineage>
        <taxon>Bacteria</taxon>
        <taxon>Pseudomonadati</taxon>
        <taxon>Pseudomonadota</taxon>
        <taxon>Gammaproteobacteria</taxon>
        <taxon>Cellvibrionales</taxon>
        <taxon>Halieaceae</taxon>
        <taxon>Seongchinamella</taxon>
    </lineage>
</organism>
<feature type="transmembrane region" description="Helical" evidence="12">
    <location>
        <begin position="81"/>
        <end position="99"/>
    </location>
</feature>
<feature type="transmembrane region" description="Helical" evidence="12">
    <location>
        <begin position="427"/>
        <end position="443"/>
    </location>
</feature>
<dbReference type="Proteomes" id="UP001143307">
    <property type="component" value="Unassembled WGS sequence"/>
</dbReference>
<feature type="transmembrane region" description="Helical" evidence="12">
    <location>
        <begin position="147"/>
        <end position="168"/>
    </location>
</feature>
<dbReference type="InterPro" id="IPR001734">
    <property type="entry name" value="Na/solute_symporter"/>
</dbReference>
<feature type="transmembrane region" description="Helical" evidence="12">
    <location>
        <begin position="175"/>
        <end position="199"/>
    </location>
</feature>
<dbReference type="Pfam" id="PF00474">
    <property type="entry name" value="SSF"/>
    <property type="match status" value="1"/>
</dbReference>
<evidence type="ECO:0000256" key="4">
    <source>
        <dbReference type="ARBA" id="ARBA00022475"/>
    </source>
</evidence>
<reference evidence="13" key="1">
    <citation type="submission" date="2019-02" db="EMBL/GenBank/DDBJ databases">
        <authorList>
            <person name="Li S.-H."/>
        </authorList>
    </citation>
    <scope>NUCLEOTIDE SEQUENCE</scope>
    <source>
        <strain evidence="13">IMCC8485</strain>
    </source>
</reference>
<proteinExistence type="inferred from homology"/>
<feature type="transmembrane region" description="Helical" evidence="12">
    <location>
        <begin position="272"/>
        <end position="296"/>
    </location>
</feature>
<keyword evidence="9 12" id="KW-0472">Membrane</keyword>
<keyword evidence="4" id="KW-1003">Cell membrane</keyword>
<comment type="similarity">
    <text evidence="2 11">Belongs to the sodium:solute symporter (SSF) (TC 2.A.21) family.</text>
</comment>
<dbReference type="PROSITE" id="PS50283">
    <property type="entry name" value="NA_SOLUT_SYMP_3"/>
    <property type="match status" value="1"/>
</dbReference>